<organism evidence="2 3">
    <name type="scientific">Flammeovirga agarivorans</name>
    <dbReference type="NCBI Taxonomy" id="2726742"/>
    <lineage>
        <taxon>Bacteria</taxon>
        <taxon>Pseudomonadati</taxon>
        <taxon>Bacteroidota</taxon>
        <taxon>Cytophagia</taxon>
        <taxon>Cytophagales</taxon>
        <taxon>Flammeovirgaceae</taxon>
        <taxon>Flammeovirga</taxon>
    </lineage>
</organism>
<proteinExistence type="predicted"/>
<evidence type="ECO:0000313" key="3">
    <source>
        <dbReference type="Proteomes" id="UP000585050"/>
    </source>
</evidence>
<accession>A0A7X8SQ29</accession>
<sequence length="191" mass="22256">MKYLLLVFQIIFSFSLFAQESLEEVHINTTFKGNECYKSLAETLLGELKAKNIHAFLPLNKTKPTSFRSLSYQLRGWGNVNSNPQKSICDPYAEINDMAYLFNQDYILLYDDSNKMLDKTIEPIYIQFIIAPEYSQTGLEVYGPVFSYQEIKETKIKLKDTDLFISDLITNRRFQGYKIDDKGNTIPMWTH</sequence>
<protein>
    <submittedName>
        <fullName evidence="2">Uncharacterized protein</fullName>
    </submittedName>
</protein>
<dbReference type="AlphaFoldDB" id="A0A7X8SQ29"/>
<evidence type="ECO:0000313" key="2">
    <source>
        <dbReference type="EMBL" id="NLR94314.1"/>
    </source>
</evidence>
<gene>
    <name evidence="2" type="ORF">HGP29_24130</name>
</gene>
<name>A0A7X8SQ29_9BACT</name>
<keyword evidence="3" id="KW-1185">Reference proteome</keyword>
<evidence type="ECO:0000256" key="1">
    <source>
        <dbReference type="SAM" id="SignalP"/>
    </source>
</evidence>
<reference evidence="2 3" key="1">
    <citation type="submission" date="2020-04" db="EMBL/GenBank/DDBJ databases">
        <title>Flammeovirga sp. SR4, a novel species isolated from seawater.</title>
        <authorList>
            <person name="Wang X."/>
        </authorList>
    </citation>
    <scope>NUCLEOTIDE SEQUENCE [LARGE SCALE GENOMIC DNA]</scope>
    <source>
        <strain evidence="2 3">SR4</strain>
    </source>
</reference>
<feature type="signal peptide" evidence="1">
    <location>
        <begin position="1"/>
        <end position="18"/>
    </location>
</feature>
<keyword evidence="1" id="KW-0732">Signal</keyword>
<dbReference type="EMBL" id="JABAIL010000011">
    <property type="protein sequence ID" value="NLR94314.1"/>
    <property type="molecule type" value="Genomic_DNA"/>
</dbReference>
<comment type="caution">
    <text evidence="2">The sequence shown here is derived from an EMBL/GenBank/DDBJ whole genome shotgun (WGS) entry which is preliminary data.</text>
</comment>
<dbReference type="Proteomes" id="UP000585050">
    <property type="component" value="Unassembled WGS sequence"/>
</dbReference>
<dbReference type="RefSeq" id="WP_168885026.1">
    <property type="nucleotide sequence ID" value="NZ_JABAIL010000011.1"/>
</dbReference>
<feature type="chain" id="PRO_5030653420" evidence="1">
    <location>
        <begin position="19"/>
        <end position="191"/>
    </location>
</feature>